<comment type="similarity">
    <text evidence="1">Belongs to the exportin family.</text>
</comment>
<dbReference type="GO" id="GO:0006405">
    <property type="term" value="P:RNA export from nucleus"/>
    <property type="evidence" value="ECO:0007669"/>
    <property type="project" value="TreeGrafter"/>
</dbReference>
<dbReference type="GO" id="GO:0006611">
    <property type="term" value="P:protein export from nucleus"/>
    <property type="evidence" value="ECO:0007669"/>
    <property type="project" value="InterPro"/>
</dbReference>
<dbReference type="OrthoDB" id="2215036at2759"/>
<dbReference type="InterPro" id="IPR016024">
    <property type="entry name" value="ARM-type_fold"/>
</dbReference>
<keyword evidence="4" id="KW-1185">Reference proteome</keyword>
<dbReference type="GO" id="GO:0031267">
    <property type="term" value="F:small GTPase binding"/>
    <property type="evidence" value="ECO:0007669"/>
    <property type="project" value="InterPro"/>
</dbReference>
<gene>
    <name evidence="3" type="primary">Xpo5_0</name>
    <name evidence="3" type="ORF">AVEN_122067_1</name>
</gene>
<dbReference type="GO" id="GO:0042565">
    <property type="term" value="C:RNA nuclear export complex"/>
    <property type="evidence" value="ECO:0007669"/>
    <property type="project" value="TreeGrafter"/>
</dbReference>
<proteinExistence type="inferred from homology"/>
<dbReference type="GO" id="GO:0003723">
    <property type="term" value="F:RNA binding"/>
    <property type="evidence" value="ECO:0007669"/>
    <property type="project" value="TreeGrafter"/>
</dbReference>
<dbReference type="SMART" id="SM00913">
    <property type="entry name" value="IBN_N"/>
    <property type="match status" value="1"/>
</dbReference>
<comment type="caution">
    <text evidence="3">The sequence shown here is derived from an EMBL/GenBank/DDBJ whole genome shotgun (WGS) entry which is preliminary data.</text>
</comment>
<dbReference type="Pfam" id="PF03810">
    <property type="entry name" value="IBN_N"/>
    <property type="match status" value="1"/>
</dbReference>
<dbReference type="GO" id="GO:0005737">
    <property type="term" value="C:cytoplasm"/>
    <property type="evidence" value="ECO:0007669"/>
    <property type="project" value="TreeGrafter"/>
</dbReference>
<evidence type="ECO:0000313" key="4">
    <source>
        <dbReference type="Proteomes" id="UP000499080"/>
    </source>
</evidence>
<dbReference type="InterPro" id="IPR045065">
    <property type="entry name" value="XPO1/5"/>
</dbReference>
<dbReference type="InterPro" id="IPR011989">
    <property type="entry name" value="ARM-like"/>
</dbReference>
<dbReference type="PANTHER" id="PTHR11223:SF3">
    <property type="entry name" value="EXPORTIN-5"/>
    <property type="match status" value="1"/>
</dbReference>
<dbReference type="SUPFAM" id="SSF48371">
    <property type="entry name" value="ARM repeat"/>
    <property type="match status" value="1"/>
</dbReference>
<organism evidence="3 4">
    <name type="scientific">Araneus ventricosus</name>
    <name type="common">Orbweaver spider</name>
    <name type="synonym">Epeira ventricosa</name>
    <dbReference type="NCBI Taxonomy" id="182803"/>
    <lineage>
        <taxon>Eukaryota</taxon>
        <taxon>Metazoa</taxon>
        <taxon>Ecdysozoa</taxon>
        <taxon>Arthropoda</taxon>
        <taxon>Chelicerata</taxon>
        <taxon>Arachnida</taxon>
        <taxon>Araneae</taxon>
        <taxon>Araneomorphae</taxon>
        <taxon>Entelegynae</taxon>
        <taxon>Araneoidea</taxon>
        <taxon>Araneidae</taxon>
        <taxon>Araneus</taxon>
    </lineage>
</organism>
<sequence length="164" mass="18897">MDFLLDKNMETEIKKVSADVVGAVNLIMNPTTPEIERRKAHELLEHFKDTSPLCAKCGFFLIARSNPPVIRHCGFQLIENYVKLHWNDINDDEKVRIKNNTMQTLASGTGPVLEEEMCIKDAMSRVVVELAKREWPQHWTSLMEELHNICRLGVFIISFLSLIF</sequence>
<dbReference type="Gene3D" id="1.25.10.10">
    <property type="entry name" value="Leucine-rich Repeat Variant"/>
    <property type="match status" value="1"/>
</dbReference>
<accession>A0A4Y2LZJ1</accession>
<dbReference type="PROSITE" id="PS50166">
    <property type="entry name" value="IMPORTIN_B_NT"/>
    <property type="match status" value="1"/>
</dbReference>
<dbReference type="PANTHER" id="PTHR11223">
    <property type="entry name" value="EXPORTIN 1/5"/>
    <property type="match status" value="1"/>
</dbReference>
<dbReference type="EMBL" id="BGPR01006509">
    <property type="protein sequence ID" value="GBN19580.1"/>
    <property type="molecule type" value="Genomic_DNA"/>
</dbReference>
<dbReference type="AlphaFoldDB" id="A0A4Y2LZJ1"/>
<protein>
    <submittedName>
        <fullName evidence="3">Exportin-5</fullName>
    </submittedName>
</protein>
<dbReference type="InterPro" id="IPR001494">
    <property type="entry name" value="Importin-beta_N"/>
</dbReference>
<name>A0A4Y2LZJ1_ARAVE</name>
<evidence type="ECO:0000313" key="3">
    <source>
        <dbReference type="EMBL" id="GBN19580.1"/>
    </source>
</evidence>
<evidence type="ECO:0000259" key="2">
    <source>
        <dbReference type="PROSITE" id="PS50166"/>
    </source>
</evidence>
<reference evidence="3 4" key="1">
    <citation type="journal article" date="2019" name="Sci. Rep.">
        <title>Orb-weaving spider Araneus ventricosus genome elucidates the spidroin gene catalogue.</title>
        <authorList>
            <person name="Kono N."/>
            <person name="Nakamura H."/>
            <person name="Ohtoshi R."/>
            <person name="Moran D.A.P."/>
            <person name="Shinohara A."/>
            <person name="Yoshida Y."/>
            <person name="Fujiwara M."/>
            <person name="Mori M."/>
            <person name="Tomita M."/>
            <person name="Arakawa K."/>
        </authorList>
    </citation>
    <scope>NUCLEOTIDE SEQUENCE [LARGE SCALE GENOMIC DNA]</scope>
</reference>
<dbReference type="GO" id="GO:0005049">
    <property type="term" value="F:nuclear export signal receptor activity"/>
    <property type="evidence" value="ECO:0007669"/>
    <property type="project" value="InterPro"/>
</dbReference>
<evidence type="ECO:0000256" key="1">
    <source>
        <dbReference type="ARBA" id="ARBA00009466"/>
    </source>
</evidence>
<feature type="domain" description="Importin N-terminal" evidence="2">
    <location>
        <begin position="40"/>
        <end position="107"/>
    </location>
</feature>
<dbReference type="Proteomes" id="UP000499080">
    <property type="component" value="Unassembled WGS sequence"/>
</dbReference>
<dbReference type="GO" id="GO:0005634">
    <property type="term" value="C:nucleus"/>
    <property type="evidence" value="ECO:0007669"/>
    <property type="project" value="TreeGrafter"/>
</dbReference>